<dbReference type="FunFam" id="3.40.630.30:FF:000167">
    <property type="entry name" value="GNAT family acetyltransferase Nat4, putative"/>
    <property type="match status" value="1"/>
</dbReference>
<name>A0A8H6QN04_9EURO</name>
<evidence type="ECO:0000256" key="2">
    <source>
        <dbReference type="ARBA" id="ARBA00004496"/>
    </source>
</evidence>
<dbReference type="SUPFAM" id="SSF55729">
    <property type="entry name" value="Acyl-CoA N-acyltransferases (Nat)"/>
    <property type="match status" value="1"/>
</dbReference>
<keyword evidence="8" id="KW-0539">Nucleus</keyword>
<evidence type="ECO:0000256" key="6">
    <source>
        <dbReference type="ARBA" id="ARBA00022490"/>
    </source>
</evidence>
<feature type="domain" description="N-acetyltransferase" evidence="12">
    <location>
        <begin position="199"/>
        <end position="378"/>
    </location>
</feature>
<reference evidence="13" key="1">
    <citation type="submission" date="2020-06" db="EMBL/GenBank/DDBJ databases">
        <title>Draft genome sequences of strains closely related to Aspergillus parafelis and Aspergillus hiratsukae.</title>
        <authorList>
            <person name="Dos Santos R.A.C."/>
            <person name="Rivero-Menendez O."/>
            <person name="Steenwyk J.L."/>
            <person name="Mead M.E."/>
            <person name="Goldman G.H."/>
            <person name="Alastruey-Izquierdo A."/>
            <person name="Rokas A."/>
        </authorList>
    </citation>
    <scope>NUCLEOTIDE SEQUENCE</scope>
    <source>
        <strain evidence="13">CNM-CM7691</strain>
    </source>
</reference>
<dbReference type="GO" id="GO:0005634">
    <property type="term" value="C:nucleus"/>
    <property type="evidence" value="ECO:0007669"/>
    <property type="project" value="UniProtKB-SubCell"/>
</dbReference>
<keyword evidence="9" id="KW-0012">Acyltransferase</keyword>
<protein>
    <recommendedName>
        <fullName evidence="5">N-alpha-acetyltransferase 40</fullName>
        <ecNumber evidence="4">2.3.1.257</ecNumber>
    </recommendedName>
</protein>
<dbReference type="GO" id="GO:1990189">
    <property type="term" value="F:protein N-terminal-serine acetyltransferase activity"/>
    <property type="evidence" value="ECO:0007669"/>
    <property type="project" value="UniProtKB-EC"/>
</dbReference>
<comment type="catalytic activity">
    <reaction evidence="10">
        <text>N-terminal L-seryl-[histone H2A] + acetyl-CoA = N-terminal N(alpha)-acetyl-L-seryl-[histone H2A] + CoA + H(+)</text>
        <dbReference type="Rhea" id="RHEA:50600"/>
        <dbReference type="Rhea" id="RHEA-COMP:12742"/>
        <dbReference type="Rhea" id="RHEA-COMP:12744"/>
        <dbReference type="ChEBI" id="CHEBI:15378"/>
        <dbReference type="ChEBI" id="CHEBI:57287"/>
        <dbReference type="ChEBI" id="CHEBI:57288"/>
        <dbReference type="ChEBI" id="CHEBI:64738"/>
        <dbReference type="ChEBI" id="CHEBI:83690"/>
        <dbReference type="EC" id="2.3.1.257"/>
    </reaction>
</comment>
<evidence type="ECO:0000256" key="10">
    <source>
        <dbReference type="ARBA" id="ARBA00047821"/>
    </source>
</evidence>
<organism evidence="13 14">
    <name type="scientific">Aspergillus felis</name>
    <dbReference type="NCBI Taxonomy" id="1287682"/>
    <lineage>
        <taxon>Eukaryota</taxon>
        <taxon>Fungi</taxon>
        <taxon>Dikarya</taxon>
        <taxon>Ascomycota</taxon>
        <taxon>Pezizomycotina</taxon>
        <taxon>Eurotiomycetes</taxon>
        <taxon>Eurotiomycetidae</taxon>
        <taxon>Eurotiales</taxon>
        <taxon>Aspergillaceae</taxon>
        <taxon>Aspergillus</taxon>
        <taxon>Aspergillus subgen. Fumigati</taxon>
    </lineage>
</organism>
<dbReference type="GO" id="GO:0043998">
    <property type="term" value="F:histone H2A acetyltransferase activity"/>
    <property type="evidence" value="ECO:0007669"/>
    <property type="project" value="InterPro"/>
</dbReference>
<dbReference type="Gene3D" id="3.40.630.30">
    <property type="match status" value="1"/>
</dbReference>
<sequence>MVAQLSSKTYFADKICRNPDWLRITFDNTVHTFLAAEDLRLWPRSIRPIVANFLPSCHKIREELKEAAEITTLWMEECVKGRPHPPAEAQMAFSSVAIHTTPDMLKQVLPDLCEGWKKTALYKLKLMDSVLDESQHLKPINIDPKPLPLVERTNSLPIEQFTSLYIDPELLDYHLLWCPKGKYNQHDGDKPHIKVHCTVDVYSSSTIPKEEFDVCFNLVEQTSADAYRASSSGWSAARKRKEMRLPDMKYLIHRRSRSGSPEVTIADGISFQRGEILAFLSFMVTYEDGKEVIYCYEVHVAPKAQRLGIGMHLMMLLRSIGLKIGLEKAMLTCFRSNHRALRFYKSIGYKVDENSPRSIRLRTGEVEPDYYIMSESLKQKVDTRE</sequence>
<evidence type="ECO:0000256" key="8">
    <source>
        <dbReference type="ARBA" id="ARBA00023242"/>
    </source>
</evidence>
<comment type="catalytic activity">
    <reaction evidence="11">
        <text>N-terminal L-seryl-[histone H4] + acetyl-CoA = N-terminal N(alpha)-acetyl-L-seryl-[histone H4] + CoA + H(+)</text>
        <dbReference type="Rhea" id="RHEA:50596"/>
        <dbReference type="Rhea" id="RHEA-COMP:12740"/>
        <dbReference type="Rhea" id="RHEA-COMP:12743"/>
        <dbReference type="ChEBI" id="CHEBI:15378"/>
        <dbReference type="ChEBI" id="CHEBI:57287"/>
        <dbReference type="ChEBI" id="CHEBI:57288"/>
        <dbReference type="ChEBI" id="CHEBI:64738"/>
        <dbReference type="ChEBI" id="CHEBI:83690"/>
        <dbReference type="EC" id="2.3.1.257"/>
    </reaction>
</comment>
<dbReference type="InterPro" id="IPR039949">
    <property type="entry name" value="NAA40"/>
</dbReference>
<dbReference type="Proteomes" id="UP000641853">
    <property type="component" value="Unassembled WGS sequence"/>
</dbReference>
<dbReference type="Pfam" id="PF00583">
    <property type="entry name" value="Acetyltransf_1"/>
    <property type="match status" value="1"/>
</dbReference>
<dbReference type="EC" id="2.3.1.257" evidence="4"/>
<keyword evidence="7" id="KW-0808">Transferase</keyword>
<comment type="caution">
    <text evidence="13">The sequence shown here is derived from an EMBL/GenBank/DDBJ whole genome shotgun (WGS) entry which is preliminary data.</text>
</comment>
<dbReference type="InterPro" id="IPR000182">
    <property type="entry name" value="GNAT_dom"/>
</dbReference>
<dbReference type="PANTHER" id="PTHR20531">
    <property type="entry name" value="N-ALPHA-ACETYLTRANSFERASE 40"/>
    <property type="match status" value="1"/>
</dbReference>
<evidence type="ECO:0000256" key="5">
    <source>
        <dbReference type="ARBA" id="ARBA00015043"/>
    </source>
</evidence>
<dbReference type="GO" id="GO:0005737">
    <property type="term" value="C:cytoplasm"/>
    <property type="evidence" value="ECO:0007669"/>
    <property type="project" value="UniProtKB-SubCell"/>
</dbReference>
<dbReference type="InterPro" id="IPR016181">
    <property type="entry name" value="Acyl_CoA_acyltransferase"/>
</dbReference>
<dbReference type="CDD" id="cd04301">
    <property type="entry name" value="NAT_SF"/>
    <property type="match status" value="1"/>
</dbReference>
<accession>A0A8H6QN04</accession>
<evidence type="ECO:0000256" key="1">
    <source>
        <dbReference type="ARBA" id="ARBA00004123"/>
    </source>
</evidence>
<evidence type="ECO:0000313" key="13">
    <source>
        <dbReference type="EMBL" id="KAF7175668.1"/>
    </source>
</evidence>
<evidence type="ECO:0000256" key="4">
    <source>
        <dbReference type="ARBA" id="ARBA00012950"/>
    </source>
</evidence>
<evidence type="ECO:0000256" key="11">
    <source>
        <dbReference type="ARBA" id="ARBA00049524"/>
    </source>
</evidence>
<gene>
    <name evidence="13" type="ORF">CNMCM7691_009675</name>
</gene>
<evidence type="ECO:0000256" key="3">
    <source>
        <dbReference type="ARBA" id="ARBA00008870"/>
    </source>
</evidence>
<evidence type="ECO:0000256" key="9">
    <source>
        <dbReference type="ARBA" id="ARBA00023315"/>
    </source>
</evidence>
<dbReference type="GO" id="GO:0010485">
    <property type="term" value="F:histone H4 acetyltransferase activity"/>
    <property type="evidence" value="ECO:0007669"/>
    <property type="project" value="InterPro"/>
</dbReference>
<evidence type="ECO:0000256" key="7">
    <source>
        <dbReference type="ARBA" id="ARBA00022679"/>
    </source>
</evidence>
<keyword evidence="6" id="KW-0963">Cytoplasm</keyword>
<evidence type="ECO:0000313" key="14">
    <source>
        <dbReference type="Proteomes" id="UP000641853"/>
    </source>
</evidence>
<dbReference type="AlphaFoldDB" id="A0A8H6QN04"/>
<comment type="subcellular location">
    <subcellularLocation>
        <location evidence="2">Cytoplasm</location>
    </subcellularLocation>
    <subcellularLocation>
        <location evidence="1">Nucleus</location>
    </subcellularLocation>
</comment>
<comment type="similarity">
    <text evidence="3">Belongs to the acetyltransferase family. NAA40 subfamily.</text>
</comment>
<keyword evidence="14" id="KW-1185">Reference proteome</keyword>
<dbReference type="PANTHER" id="PTHR20531:SF1">
    <property type="entry name" value="N-ALPHA-ACETYLTRANSFERASE 40"/>
    <property type="match status" value="1"/>
</dbReference>
<dbReference type="EMBL" id="JACBAG010001920">
    <property type="protein sequence ID" value="KAF7175668.1"/>
    <property type="molecule type" value="Genomic_DNA"/>
</dbReference>
<evidence type="ECO:0000259" key="12">
    <source>
        <dbReference type="PROSITE" id="PS51186"/>
    </source>
</evidence>
<dbReference type="PROSITE" id="PS51186">
    <property type="entry name" value="GNAT"/>
    <property type="match status" value="1"/>
</dbReference>
<proteinExistence type="inferred from homology"/>